<comment type="caution">
    <text evidence="6">The sequence shown here is derived from an EMBL/GenBank/DDBJ whole genome shotgun (WGS) entry which is preliminary data.</text>
</comment>
<evidence type="ECO:0000256" key="2">
    <source>
        <dbReference type="ARBA" id="ARBA00022741"/>
    </source>
</evidence>
<dbReference type="InterPro" id="IPR003439">
    <property type="entry name" value="ABC_transporter-like_ATP-bd"/>
</dbReference>
<evidence type="ECO:0000256" key="4">
    <source>
        <dbReference type="SAM" id="MobiDB-lite"/>
    </source>
</evidence>
<evidence type="ECO:0000313" key="6">
    <source>
        <dbReference type="EMBL" id="KQB03739.1"/>
    </source>
</evidence>
<evidence type="ECO:0000313" key="7">
    <source>
        <dbReference type="Proteomes" id="UP000050491"/>
    </source>
</evidence>
<dbReference type="EMBL" id="LBGP01000005">
    <property type="protein sequence ID" value="KQB03739.1"/>
    <property type="molecule type" value="Genomic_DNA"/>
</dbReference>
<feature type="region of interest" description="Disordered" evidence="4">
    <location>
        <begin position="254"/>
        <end position="313"/>
    </location>
</feature>
<dbReference type="InterPro" id="IPR050611">
    <property type="entry name" value="ABCF"/>
</dbReference>
<dbReference type="PROSITE" id="PS50893">
    <property type="entry name" value="ABC_TRANSPORTER_2"/>
    <property type="match status" value="1"/>
</dbReference>
<dbReference type="PANTHER" id="PTHR19211:SF6">
    <property type="entry name" value="BLL7188 PROTEIN"/>
    <property type="match status" value="1"/>
</dbReference>
<dbReference type="PATRIC" id="fig|1481663.12.peg.3158"/>
<dbReference type="GO" id="GO:0016887">
    <property type="term" value="F:ATP hydrolysis activity"/>
    <property type="evidence" value="ECO:0007669"/>
    <property type="project" value="InterPro"/>
</dbReference>
<dbReference type="InterPro" id="IPR027417">
    <property type="entry name" value="P-loop_NTPase"/>
</dbReference>
<dbReference type="InterPro" id="IPR003593">
    <property type="entry name" value="AAA+_ATPase"/>
</dbReference>
<dbReference type="OrthoDB" id="9808609at2"/>
<keyword evidence="1" id="KW-0677">Repeat</keyword>
<accession>A0A0N8VBE1</accession>
<keyword evidence="2" id="KW-0547">Nucleotide-binding</keyword>
<organism evidence="6 7">
    <name type="scientific">Vibrio metoecus</name>
    <dbReference type="NCBI Taxonomy" id="1481663"/>
    <lineage>
        <taxon>Bacteria</taxon>
        <taxon>Pseudomonadati</taxon>
        <taxon>Pseudomonadota</taxon>
        <taxon>Gammaproteobacteria</taxon>
        <taxon>Vibrionales</taxon>
        <taxon>Vibrionaceae</taxon>
        <taxon>Vibrio</taxon>
    </lineage>
</organism>
<dbReference type="Gene3D" id="3.40.50.300">
    <property type="entry name" value="P-loop containing nucleotide triphosphate hydrolases"/>
    <property type="match status" value="2"/>
</dbReference>
<sequence>MPIIHAHQLSYQLESGEWLFHPFDFHFPQGRTAIVGRNGIGKSVLLQLLLGKREPTSGHVVCHGKIGYYDQHTSDIDTESCLAEFLGVAKALNALRAIETGSIEQQHFDDLGEQWDIAETTQALLDELRITLPLNARCGLLSGGQLAALKLKRLFLSNCDALVLDEPSNHLDQIGRQWLIDQLRQEDRPVLVVSHDRALLMQMDRIVRITAEGLHWFEGNYAHYQQQWQQQQEALSRRVVQLQNEQKAIEREIQKSQEKAQKRANQGAKALKSGSQPKILMDAKKNSAEKSRSAALVNARNQRQRNQQQLQGLQSTLVRESDPKLYLTEISNGKKRTLLSVENYRADGVNHLPLTLLLRQGEHCRLSAANGGGKSRFLKAVASLHDEYQGHIQRNAPVMYLDQHYALVDLNQSLLDNLTGFCEGLTANDARLLLAGIGFRGDTVYRLAKHLSGGEKMKLAMLMVSHVANEPILLLDEPDNHLDLESKQALAKALAHYQGALIIVSHDDYFVAEAQVEKCWSLE</sequence>
<proteinExistence type="predicted"/>
<dbReference type="SMART" id="SM00382">
    <property type="entry name" value="AAA"/>
    <property type="match status" value="2"/>
</dbReference>
<reference evidence="6 7" key="1">
    <citation type="journal article" date="2015" name="Genome Biol. Evol.">
        <title>The Dynamics of Genetic Interactions between Vibrio metoecus and Vibrio cholerae, Two Close Relatives Co-Occurring in the Environment.</title>
        <authorList>
            <person name="Orata F.D."/>
            <person name="Kirchberger P.C."/>
            <person name="Meheust R."/>
            <person name="Barlow E.J."/>
            <person name="Tarr C.L."/>
            <person name="Boucher Y."/>
        </authorList>
    </citation>
    <scope>NUCLEOTIDE SEQUENCE [LARGE SCALE GENOMIC DNA]</scope>
    <source>
        <strain evidence="6 7">YB5B04</strain>
    </source>
</reference>
<protein>
    <submittedName>
        <fullName evidence="6">ABC transporter ATPase</fullName>
    </submittedName>
</protein>
<name>A0A0N8VBE1_VIBMT</name>
<dbReference type="SUPFAM" id="SSF52540">
    <property type="entry name" value="P-loop containing nucleoside triphosphate hydrolases"/>
    <property type="match status" value="2"/>
</dbReference>
<dbReference type="Pfam" id="PF00005">
    <property type="entry name" value="ABC_tran"/>
    <property type="match status" value="2"/>
</dbReference>
<keyword evidence="3" id="KW-0067">ATP-binding</keyword>
<dbReference type="RefSeq" id="WP_055064163.1">
    <property type="nucleotide sequence ID" value="NZ_LBGP01000005.1"/>
</dbReference>
<evidence type="ECO:0000259" key="5">
    <source>
        <dbReference type="PROSITE" id="PS50893"/>
    </source>
</evidence>
<feature type="domain" description="ABC transporter" evidence="5">
    <location>
        <begin position="4"/>
        <end position="237"/>
    </location>
</feature>
<evidence type="ECO:0000256" key="3">
    <source>
        <dbReference type="ARBA" id="ARBA00022840"/>
    </source>
</evidence>
<feature type="compositionally biased region" description="Low complexity" evidence="4">
    <location>
        <begin position="294"/>
        <end position="313"/>
    </location>
</feature>
<dbReference type="GO" id="GO:0005524">
    <property type="term" value="F:ATP binding"/>
    <property type="evidence" value="ECO:0007669"/>
    <property type="project" value="UniProtKB-KW"/>
</dbReference>
<dbReference type="AlphaFoldDB" id="A0A0N8VBE1"/>
<dbReference type="PANTHER" id="PTHR19211">
    <property type="entry name" value="ATP-BINDING TRANSPORT PROTEIN-RELATED"/>
    <property type="match status" value="1"/>
</dbReference>
<feature type="compositionally biased region" description="Basic and acidic residues" evidence="4">
    <location>
        <begin position="281"/>
        <end position="292"/>
    </location>
</feature>
<evidence type="ECO:0000256" key="1">
    <source>
        <dbReference type="ARBA" id="ARBA00022737"/>
    </source>
</evidence>
<gene>
    <name evidence="6" type="ORF">XV92_03255</name>
</gene>
<dbReference type="Proteomes" id="UP000050491">
    <property type="component" value="Unassembled WGS sequence"/>
</dbReference>